<dbReference type="AlphaFoldDB" id="A0A1X7RY13"/>
<dbReference type="Proteomes" id="UP000215127">
    <property type="component" value="Chromosome 7"/>
</dbReference>
<accession>A0A1X7RY13</accession>
<evidence type="ECO:0000313" key="1">
    <source>
        <dbReference type="EMBL" id="SMQ52332.1"/>
    </source>
</evidence>
<gene>
    <name evidence="1" type="ORF">ZT3D7_G7485</name>
</gene>
<sequence>MPRDKPRLHLALYSRPKHPKSYHYALFISPKKQPATTAIKHHALNTLQQTSQGGLAQPWRYERTEVEIANERRLLALVVVGKVICAQETLDSVLEGIPIYQVDDEDEEAAKSFNCISWAQAAIDKLHRVHAINGLGDWQNIQDLALEYVERKKKQGRWDETSRKGVPTLDLLSGKELVE</sequence>
<keyword evidence="2" id="KW-1185">Reference proteome</keyword>
<proteinExistence type="predicted"/>
<name>A0A1X7RY13_ZYMT9</name>
<reference evidence="1 2" key="1">
    <citation type="submission" date="2016-06" db="EMBL/GenBank/DDBJ databases">
        <authorList>
            <person name="Kjaerup R.B."/>
            <person name="Dalgaard T.S."/>
            <person name="Juul-Madsen H.R."/>
        </authorList>
    </citation>
    <scope>NUCLEOTIDE SEQUENCE [LARGE SCALE GENOMIC DNA]</scope>
</reference>
<organism evidence="1 2">
    <name type="scientific">Zymoseptoria tritici (strain ST99CH_3D7)</name>
    <dbReference type="NCBI Taxonomy" id="1276538"/>
    <lineage>
        <taxon>Eukaryota</taxon>
        <taxon>Fungi</taxon>
        <taxon>Dikarya</taxon>
        <taxon>Ascomycota</taxon>
        <taxon>Pezizomycotina</taxon>
        <taxon>Dothideomycetes</taxon>
        <taxon>Dothideomycetidae</taxon>
        <taxon>Mycosphaerellales</taxon>
        <taxon>Mycosphaerellaceae</taxon>
        <taxon>Zymoseptoria</taxon>
    </lineage>
</organism>
<dbReference type="Pfam" id="PF21858">
    <property type="entry name" value="DUF6914"/>
    <property type="match status" value="1"/>
</dbReference>
<dbReference type="InterPro" id="IPR054208">
    <property type="entry name" value="DUF6914"/>
</dbReference>
<evidence type="ECO:0000313" key="2">
    <source>
        <dbReference type="Proteomes" id="UP000215127"/>
    </source>
</evidence>
<protein>
    <submittedName>
        <fullName evidence="1">Uncharacterized protein</fullName>
    </submittedName>
</protein>
<dbReference type="EMBL" id="LT853698">
    <property type="protein sequence ID" value="SMQ52332.1"/>
    <property type="molecule type" value="Genomic_DNA"/>
</dbReference>